<sequence>MAHQLRRPLDSSGRRHGESVGRRSHSQQQRDFIRALICSAVVSEIILLRWLASSWPPLDHPIGDEPPFSKVLSRSQATSTTITASPTEPPYDGPLFGGIPVTLKSRRPPFSAVHCVGDNFDSSNAWMHRSCHFTNLCYDQIDKDVVYLVSPREASLLEALQQNENKRFMSLSTVNEDSAISLGMLPSPDSSFQWTPKVKTITDVSEATSYYEMPENFVFVPFATGTLDDKSLIHHWELYLAIYTAMSTFGLVKSSSDSKFLDSTPFLMIDKKSDASSSSLECKSTNKNCFHIHKPTLPIFLGAAHNTNNNDPTSKTSGKNRLLDPQSTRYVCARNTVAGMGRIADRGLKKTTTHNNDLLTPKYGLPSNLATHNMAQGKVLRDFREYILHNHGWKEHISEFKGFALTVTFYDEAREMLPTYATQLVQVERNRTRIEFPQVGFLQAQKITSDNFSDTVKAIADSVMLVVQCCSADAALAASFLPQGATLIVYLDEPTNGSKAASDRKQEIIRESPLWDLIDNAGYFKTKWLAVGADTMSIAKTLRALKEASEKPSGHGVIIH</sequence>
<evidence type="ECO:0000313" key="3">
    <source>
        <dbReference type="Proteomes" id="UP001153069"/>
    </source>
</evidence>
<accession>A0A9N8EUR2</accession>
<protein>
    <submittedName>
        <fullName evidence="2">Uncharacterized protein</fullName>
    </submittedName>
</protein>
<name>A0A9N8EUR2_9STRA</name>
<gene>
    <name evidence="2" type="ORF">SEMRO_1880_G303210.1</name>
</gene>
<feature type="region of interest" description="Disordered" evidence="1">
    <location>
        <begin position="1"/>
        <end position="26"/>
    </location>
</feature>
<keyword evidence="3" id="KW-1185">Reference proteome</keyword>
<dbReference type="Proteomes" id="UP001153069">
    <property type="component" value="Unassembled WGS sequence"/>
</dbReference>
<dbReference type="AlphaFoldDB" id="A0A9N8EUR2"/>
<evidence type="ECO:0000256" key="1">
    <source>
        <dbReference type="SAM" id="MobiDB-lite"/>
    </source>
</evidence>
<comment type="caution">
    <text evidence="2">The sequence shown here is derived from an EMBL/GenBank/DDBJ whole genome shotgun (WGS) entry which is preliminary data.</text>
</comment>
<proteinExistence type="predicted"/>
<evidence type="ECO:0000313" key="2">
    <source>
        <dbReference type="EMBL" id="CAB9526740.1"/>
    </source>
</evidence>
<dbReference type="EMBL" id="CAICTM010001878">
    <property type="protein sequence ID" value="CAB9526740.1"/>
    <property type="molecule type" value="Genomic_DNA"/>
</dbReference>
<organism evidence="2 3">
    <name type="scientific">Seminavis robusta</name>
    <dbReference type="NCBI Taxonomy" id="568900"/>
    <lineage>
        <taxon>Eukaryota</taxon>
        <taxon>Sar</taxon>
        <taxon>Stramenopiles</taxon>
        <taxon>Ochrophyta</taxon>
        <taxon>Bacillariophyta</taxon>
        <taxon>Bacillariophyceae</taxon>
        <taxon>Bacillariophycidae</taxon>
        <taxon>Naviculales</taxon>
        <taxon>Naviculaceae</taxon>
        <taxon>Seminavis</taxon>
    </lineage>
</organism>
<feature type="compositionally biased region" description="Basic and acidic residues" evidence="1">
    <location>
        <begin position="7"/>
        <end position="21"/>
    </location>
</feature>
<reference evidence="2" key="1">
    <citation type="submission" date="2020-06" db="EMBL/GenBank/DDBJ databases">
        <authorList>
            <consortium name="Plant Systems Biology data submission"/>
        </authorList>
    </citation>
    <scope>NUCLEOTIDE SEQUENCE</scope>
    <source>
        <strain evidence="2">D6</strain>
    </source>
</reference>